<dbReference type="GO" id="GO:0006646">
    <property type="term" value="P:phosphatidylethanolamine biosynthetic process"/>
    <property type="evidence" value="ECO:0007669"/>
    <property type="project" value="UniProtKB-UniRule"/>
</dbReference>
<keyword evidence="3 11" id="KW-0210">Decarboxylase</keyword>
<dbReference type="EC" id="4.1.1.65" evidence="11"/>
<organism evidence="14 15">
    <name type="scientific">Kazachstania africana (strain ATCC 22294 / BCRC 22015 / CBS 2517 / CECT 1963 / NBRC 1671 / NRRL Y-8276)</name>
    <name type="common">Yeast</name>
    <name type="synonym">Kluyveromyces africanus</name>
    <dbReference type="NCBI Taxonomy" id="1071382"/>
    <lineage>
        <taxon>Eukaryota</taxon>
        <taxon>Fungi</taxon>
        <taxon>Dikarya</taxon>
        <taxon>Ascomycota</taxon>
        <taxon>Saccharomycotina</taxon>
        <taxon>Saccharomycetes</taxon>
        <taxon>Saccharomycetales</taxon>
        <taxon>Saccharomycetaceae</taxon>
        <taxon>Kazachstania</taxon>
    </lineage>
</organism>
<evidence type="ECO:0000256" key="1">
    <source>
        <dbReference type="ARBA" id="ARBA00005189"/>
    </source>
</evidence>
<comment type="PTM">
    <text evidence="11">Is synthesized initially as an inactive proenzyme. Formation of the active enzyme involves a self-maturation process in which the active site pyruvoyl group is generated from an internal serine residue via an autocatalytic post-translational modification. Two non-identical subunits are generated from the proenzyme in this reaction, and the pyruvate is formed at the N-terminus of the alpha chain, which is derived from the carboxyl end of the proenzyme. The autoendoproteolytic cleavage occurs by a canonical serine protease mechanism, in which the side chain hydroxyl group of the serine supplies its oxygen atom to form the C-terminus of the beta chain, while the remainder of the serine residue undergoes an oxidative deamination to produce ammonia and the pyruvoyl prosthetic group on the alpha chain. During this reaction, the Ser that is part of the protease active site of the proenzyme becomes the pyruvoyl prosthetic group, which constitutes an essential element of the active site of the mature decarboxylase.</text>
</comment>
<dbReference type="PANTHER" id="PTHR10067">
    <property type="entry name" value="PHOSPHATIDYLSERINE DECARBOXYLASE"/>
    <property type="match status" value="1"/>
</dbReference>
<keyword evidence="10 11" id="KW-0670">Pyruvate</keyword>
<dbReference type="HOGENOM" id="CLU_002661_1_0_1"/>
<keyword evidence="7 11" id="KW-0594">Phospholipid biosynthesis</keyword>
<dbReference type="InParanoid" id="H2B1F1"/>
<evidence type="ECO:0000313" key="15">
    <source>
        <dbReference type="Proteomes" id="UP000005220"/>
    </source>
</evidence>
<feature type="domain" description="C2" evidence="13">
    <location>
        <begin position="393"/>
        <end position="517"/>
    </location>
</feature>
<dbReference type="EMBL" id="HE650831">
    <property type="protein sequence ID" value="CCF60451.1"/>
    <property type="molecule type" value="Genomic_DNA"/>
</dbReference>
<comment type="pathway">
    <text evidence="11">Phospholipid metabolism; phosphatidylethanolamine biosynthesis; phosphatidylethanolamine from CDP-diacylglycerol: step 2/2.</text>
</comment>
<dbReference type="InterPro" id="IPR033179">
    <property type="entry name" value="PSD_type2_pro"/>
</dbReference>
<dbReference type="KEGG" id="kaf:KAFR_0K00950"/>
<feature type="active site" description="Charge relay system; for autoendoproteolytic cleavage activity" evidence="11">
    <location>
        <position position="961"/>
    </location>
</feature>
<proteinExistence type="inferred from homology"/>
<feature type="region of interest" description="Disordered" evidence="12">
    <location>
        <begin position="332"/>
        <end position="367"/>
    </location>
</feature>
<dbReference type="STRING" id="1071382.H2B1F1"/>
<reference evidence="14 15" key="1">
    <citation type="journal article" date="2011" name="Proc. Natl. Acad. Sci. U.S.A.">
        <title>Evolutionary erosion of yeast sex chromosomes by mating-type switching accidents.</title>
        <authorList>
            <person name="Gordon J.L."/>
            <person name="Armisen D."/>
            <person name="Proux-Wera E."/>
            <person name="Oheigeartaigh S.S."/>
            <person name="Byrne K.P."/>
            <person name="Wolfe K.H."/>
        </authorList>
    </citation>
    <scope>NUCLEOTIDE SEQUENCE [LARGE SCALE GENOMIC DNA]</scope>
    <source>
        <strain evidence="15">ATCC 22294 / BCRC 22015 / CBS 2517 / CECT 1963 / NBRC 1671 / NRRL Y-8276</strain>
    </source>
</reference>
<comment type="similarity">
    <text evidence="11">Belongs to the phosphatidylserine decarboxylase family. PSD-B subfamily. Eukaryotic type II sub-subfamily.</text>
</comment>
<keyword evidence="11" id="KW-0333">Golgi apparatus</keyword>
<feature type="compositionally biased region" description="Basic and acidic residues" evidence="12">
    <location>
        <begin position="336"/>
        <end position="347"/>
    </location>
</feature>
<feature type="modified residue" description="Pyruvic acid (Ser); by autocatalysis" evidence="11">
    <location>
        <position position="961"/>
    </location>
</feature>
<evidence type="ECO:0000256" key="6">
    <source>
        <dbReference type="ARBA" id="ARBA00023145"/>
    </source>
</evidence>
<evidence type="ECO:0000256" key="5">
    <source>
        <dbReference type="ARBA" id="ARBA00023136"/>
    </source>
</evidence>
<dbReference type="Pfam" id="PF00168">
    <property type="entry name" value="C2"/>
    <property type="match status" value="2"/>
</dbReference>
<feature type="active site" description="Schiff-base intermediate with substrate; via pyruvic acid; for decarboxylase activity" evidence="11">
    <location>
        <position position="961"/>
    </location>
</feature>
<keyword evidence="8 11" id="KW-0456">Lyase</keyword>
<dbReference type="Pfam" id="PF02666">
    <property type="entry name" value="PS_Dcarbxylase"/>
    <property type="match status" value="1"/>
</dbReference>
<feature type="active site" description="Charge relay system; for autoendoproteolytic cleavage activity" evidence="11">
    <location>
        <position position="817"/>
    </location>
</feature>
<keyword evidence="2 11" id="KW-0444">Lipid biosynthesis</keyword>
<dbReference type="GeneID" id="13886640"/>
<dbReference type="InterPro" id="IPR035892">
    <property type="entry name" value="C2_domain_sf"/>
</dbReference>
<comment type="subunit">
    <text evidence="11">Heterodimer of a large membrane-associated beta subunit and a small pyruvoyl-containing alpha subunit. Interacts with pstB2. This interaction may be a means to structurally tether the donor membrane (ER) harboring PstB2 to acceptor membranes (Golgi/endosomes) harboring PSD2 during PtdSer transport to the site of PtdEtn synthesis.</text>
</comment>
<evidence type="ECO:0000256" key="11">
    <source>
        <dbReference type="HAMAP-Rule" id="MF_03209"/>
    </source>
</evidence>
<keyword evidence="11" id="KW-0967">Endosome</keyword>
<feature type="compositionally biased region" description="Polar residues" evidence="12">
    <location>
        <begin position="226"/>
        <end position="238"/>
    </location>
</feature>
<feature type="site" description="Cleavage (non-hydrolytic); by autocatalysis" evidence="11">
    <location>
        <begin position="960"/>
        <end position="961"/>
    </location>
</feature>
<keyword evidence="15" id="KW-1185">Reference proteome</keyword>
<evidence type="ECO:0000313" key="14">
    <source>
        <dbReference type="EMBL" id="CCF60451.1"/>
    </source>
</evidence>
<keyword evidence="5 11" id="KW-0472">Membrane</keyword>
<sequence>MRLISRKRHDPTISLKVHVVSTRKIDFFEKFNCNPMCLVSTNLFYNRKTDKLKSSHTNWNQILKLKLPDDPTSDLLRIIVYDVLFGDSPASSAASSRAVLTGSDLGQRHRHRDVSYLYVGEVQLSLLELFKNKETPHAYNFHIPNKWYRLYDYKRNKNVIGEIQLGFTLICDLKKLTTYEGYRSWEHKLLKQIAQKKSRRMREHSPTSNFSSENLLLSSDFQNFNSTDSITNEESPTNLEMEEEDEDDADEDEDDADEDEYIDSLDILSKVALEMEDEGDLVDDDNGGSAIDLKSLVTALDEYDVMDDSIIEGDTLDKLLSLDEDDTVVLSSKNDPLLEKENTRPMEEDTGYAEDDESDSDEETSLENLPVKLRENSILRVKKRSNKAYRQNISNQLLTNFQVHKKQHAMGVAFVEFVCISNLPLMKKKVTKRGFDMDPFIVAIFGRRVFKTSTKKHTLDPYFNESIAFEVYPHEANYNFHFKVIDQDSITFNDKIANYSLSWHDFLQKQNDNHSWTELNIPLNLLIPSKNKVYKQPILTIKTRFIPYSSLKNSFWKHAVKMRIDKESFDFVEVILFLEKLGSFTTEDTLKIFSKCKKLPWSGDHITRDELIESLVAWPKTSEFKNIWRCPRCYRSRKNSNNSTKSKLMVENDLITHFSICSFSSSFKTLKASYVSSEFASKRWFSKVLIKLTYGRYALGKNNANILVQDRETGIIIEEKISAHVKVGMRILYNGKGPETKKFKRLLKVMSIRQGRKFDSPLSVKQIEPFIKFHSLDTSECLETEYKCFNEFFYRKLKPGSRTPESPDPRVLISPADSRCTTFSSIQESKEIWIKGTKFSIGRLTNNYEHKTFNEWTTSVAVFRLAPQDYHRFHSPCDGVIGEPQYIDGEYYTVNPMAVRSELDVFGENIRVIIPIETEEFGQILFIPVGAMMVGSIILTCKKGDRIERGQELGYFKFGGSTIIVVLQKRNLYFDSDLVKNSSEQLETLVKVGMSIGHAPDIPELKRSVEKLSNPDQIRKVKERISITDENVEKLNDMPWQYRTLKEQIYDDLGDVDVSVTHDDTPF</sequence>
<dbReference type="GO" id="GO:0004609">
    <property type="term" value="F:phosphatidylserine decarboxylase activity"/>
    <property type="evidence" value="ECO:0007669"/>
    <property type="project" value="UniProtKB-UniRule"/>
</dbReference>
<evidence type="ECO:0000256" key="9">
    <source>
        <dbReference type="ARBA" id="ARBA00023264"/>
    </source>
</evidence>
<dbReference type="Gene3D" id="2.60.40.150">
    <property type="entry name" value="C2 domain"/>
    <property type="match status" value="2"/>
</dbReference>
<feature type="region of interest" description="Disordered" evidence="12">
    <location>
        <begin position="226"/>
        <end position="260"/>
    </location>
</feature>
<comment type="domain">
    <text evidence="11">The C2 domains have an essential, but non-catalytic function. They may facilitate interaction with PstB2 and are required for lipid transport function.</text>
</comment>
<dbReference type="UniPathway" id="UPA00558">
    <property type="reaction ID" value="UER00616"/>
</dbReference>
<dbReference type="GO" id="GO:0006656">
    <property type="term" value="P:phosphatidylcholine biosynthetic process"/>
    <property type="evidence" value="ECO:0007669"/>
    <property type="project" value="EnsemblFungi"/>
</dbReference>
<keyword evidence="6 11" id="KW-0865">Zymogen</keyword>
<dbReference type="OrthoDB" id="67700at2759"/>
<dbReference type="GO" id="GO:0016540">
    <property type="term" value="P:protein autoprocessing"/>
    <property type="evidence" value="ECO:0007669"/>
    <property type="project" value="UniProtKB-UniRule"/>
</dbReference>
<dbReference type="GO" id="GO:0010008">
    <property type="term" value="C:endosome membrane"/>
    <property type="evidence" value="ECO:0007669"/>
    <property type="project" value="UniProtKB-SubCell"/>
</dbReference>
<dbReference type="InterPro" id="IPR000008">
    <property type="entry name" value="C2_dom"/>
</dbReference>
<feature type="compositionally biased region" description="Acidic residues" evidence="12">
    <location>
        <begin position="240"/>
        <end position="260"/>
    </location>
</feature>
<comment type="function">
    <text evidence="11">Catalyzes the formation of phosphatidylethanolamine (PtdEtn) from phosphatidylserine (PtdSer). Plays a central role in phospholipid metabolism and in the interorganelle trafficking of phosphatidylserine.</text>
</comment>
<accession>H2B1F1</accession>
<feature type="active site" description="Charge relay system; for autoendoproteolytic cleavage activity" evidence="11">
    <location>
        <position position="874"/>
    </location>
</feature>
<dbReference type="InterPro" id="IPR033177">
    <property type="entry name" value="PSD-B"/>
</dbReference>
<feature type="chain" id="PRO_5023423366" description="Phosphatidylserine decarboxylase 2 alpha chain" evidence="11">
    <location>
        <begin position="961"/>
        <end position="1067"/>
    </location>
</feature>
<name>H2B1F1_KAZAF</name>
<evidence type="ECO:0000259" key="13">
    <source>
        <dbReference type="PROSITE" id="PS50004"/>
    </source>
</evidence>
<comment type="pathway">
    <text evidence="1">Lipid metabolism.</text>
</comment>
<dbReference type="SUPFAM" id="SSF49562">
    <property type="entry name" value="C2 domain (Calcium/lipid-binding domain, CaLB)"/>
    <property type="match status" value="2"/>
</dbReference>
<dbReference type="RefSeq" id="XP_003959586.1">
    <property type="nucleotide sequence ID" value="XM_003959537.1"/>
</dbReference>
<evidence type="ECO:0000256" key="3">
    <source>
        <dbReference type="ARBA" id="ARBA00022793"/>
    </source>
</evidence>
<dbReference type="Proteomes" id="UP000005220">
    <property type="component" value="Chromosome 11"/>
</dbReference>
<comment type="cofactor">
    <cofactor evidence="11">
        <name>pyruvate</name>
        <dbReference type="ChEBI" id="CHEBI:15361"/>
    </cofactor>
    <text evidence="11">Binds 1 pyruvoyl group covalently per subunit.</text>
</comment>
<feature type="compositionally biased region" description="Acidic residues" evidence="12">
    <location>
        <begin position="348"/>
        <end position="365"/>
    </location>
</feature>
<comment type="subcellular location">
    <subcellularLocation>
        <location evidence="11">Golgi apparatus membrane</location>
        <topology evidence="11">Peripheral membrane protein</topology>
        <orientation evidence="11">Cytoplasmic side</orientation>
    </subcellularLocation>
    <subcellularLocation>
        <location evidence="11">Endosome membrane</location>
        <topology evidence="11">Peripheral membrane protein</topology>
        <orientation evidence="11">Cytoplasmic side</orientation>
    </subcellularLocation>
</comment>
<dbReference type="PANTHER" id="PTHR10067:SF17">
    <property type="entry name" value="PHOSPHATIDYLSERINE DECARBOXYLASE PROENZYME 2"/>
    <property type="match status" value="1"/>
</dbReference>
<dbReference type="NCBIfam" id="TIGR00163">
    <property type="entry name" value="PS_decarb"/>
    <property type="match status" value="1"/>
</dbReference>
<evidence type="ECO:0000256" key="8">
    <source>
        <dbReference type="ARBA" id="ARBA00023239"/>
    </source>
</evidence>
<dbReference type="InterPro" id="IPR003817">
    <property type="entry name" value="PS_Dcarbxylase"/>
</dbReference>
<evidence type="ECO:0000256" key="2">
    <source>
        <dbReference type="ARBA" id="ARBA00022516"/>
    </source>
</evidence>
<evidence type="ECO:0000256" key="4">
    <source>
        <dbReference type="ARBA" id="ARBA00023098"/>
    </source>
</evidence>
<dbReference type="AlphaFoldDB" id="H2B1F1"/>
<dbReference type="PROSITE" id="PS50004">
    <property type="entry name" value="C2"/>
    <property type="match status" value="1"/>
</dbReference>
<dbReference type="GO" id="GO:0000139">
    <property type="term" value="C:Golgi membrane"/>
    <property type="evidence" value="ECO:0007669"/>
    <property type="project" value="UniProtKB-SubCell"/>
</dbReference>
<keyword evidence="4 11" id="KW-0443">Lipid metabolism</keyword>
<dbReference type="SMART" id="SM00239">
    <property type="entry name" value="C2"/>
    <property type="match status" value="2"/>
</dbReference>
<dbReference type="GO" id="GO:0005795">
    <property type="term" value="C:Golgi stack"/>
    <property type="evidence" value="ECO:0007669"/>
    <property type="project" value="UniProtKB-UniRule"/>
</dbReference>
<evidence type="ECO:0000256" key="12">
    <source>
        <dbReference type="SAM" id="MobiDB-lite"/>
    </source>
</evidence>
<evidence type="ECO:0000256" key="7">
    <source>
        <dbReference type="ARBA" id="ARBA00023209"/>
    </source>
</evidence>
<dbReference type="FunCoup" id="H2B1F1">
    <property type="interactions" value="190"/>
</dbReference>
<evidence type="ECO:0000256" key="10">
    <source>
        <dbReference type="ARBA" id="ARBA00023317"/>
    </source>
</evidence>
<comment type="catalytic activity">
    <reaction evidence="11">
        <text>a 1,2-diacyl-sn-glycero-3-phospho-L-serine + H(+) = a 1,2-diacyl-sn-glycero-3-phosphoethanolamine + CO2</text>
        <dbReference type="Rhea" id="RHEA:20828"/>
        <dbReference type="ChEBI" id="CHEBI:15378"/>
        <dbReference type="ChEBI" id="CHEBI:16526"/>
        <dbReference type="ChEBI" id="CHEBI:57262"/>
        <dbReference type="ChEBI" id="CHEBI:64612"/>
        <dbReference type="EC" id="4.1.1.65"/>
    </reaction>
</comment>
<dbReference type="eggNOG" id="KOG2419">
    <property type="taxonomic scope" value="Eukaryota"/>
</dbReference>
<feature type="chain" id="PRO_5023423367" description="Phosphatidylserine decarboxylase 2 beta chain" evidence="11">
    <location>
        <begin position="1"/>
        <end position="960"/>
    </location>
</feature>
<protein>
    <recommendedName>
        <fullName evidence="11">Phosphatidylserine decarboxylase proenzyme 2</fullName>
        <ecNumber evidence="11">4.1.1.65</ecNumber>
    </recommendedName>
    <component>
        <recommendedName>
            <fullName evidence="11">Phosphatidylserine decarboxylase 2 beta chain</fullName>
        </recommendedName>
    </component>
    <component>
        <recommendedName>
            <fullName evidence="11">Phosphatidylserine decarboxylase 2 alpha chain</fullName>
        </recommendedName>
    </component>
</protein>
<gene>
    <name evidence="14" type="primary">KAFR0K00950</name>
    <name evidence="11" type="synonym">PSD2</name>
    <name evidence="14" type="ORF">KAFR_0K00950</name>
</gene>
<keyword evidence="9 11" id="KW-1208">Phospholipid metabolism</keyword>
<dbReference type="HAMAP" id="MF_00663">
    <property type="entry name" value="PS_decarb_PSD_B_type2"/>
    <property type="match status" value="1"/>
</dbReference>